<sequence length="432" mass="48053">MKNKKLNIKFRIPEELHKRMLLDLKRPHPFAYERVGFLFAKTVKLSPNVNLVIAIDYLPVGDNDYINDKEVGAKINSNAIRAAMQGVFEKDCGCFHVHLHNHSGRPSPSFTDAKSLPGIVKSLNNIAPKHTNGFLILSRDAFYSSIKTDSISVIGYPFLLQYPIKKTIKDLMFDRQSFLGTNSQSLFENIKVGIIGYGGGGSHIGQQLAHLGVKNLTIFDYDKMEDTNLNRLIGGVYTDIKKAILKVNIAKRVIKRIFPKSNLTLIAKKWQQAPEELQICDIILGGVDSYTERQQLEAECRRFLIPLIDIGMDVYDSGGYSMSGQVILSMPGSACMSCYGFLTEDKLAKEAAKYGNVGGRPQVVWPNGVLASTAVGVFVDLVTGWSGNSDGVYLSYDGNSGKITDHIRKQFTSEKCDHFRIENTGKPNYTKI</sequence>
<dbReference type="InterPro" id="IPR000594">
    <property type="entry name" value="ThiF_NAD_FAD-bd"/>
</dbReference>
<accession>A0A1M5ERY1</accession>
<evidence type="ECO:0000313" key="2">
    <source>
        <dbReference type="EMBL" id="SHF82063.1"/>
    </source>
</evidence>
<dbReference type="RefSeq" id="WP_211517971.1">
    <property type="nucleotide sequence ID" value="NZ_FQWB01000001.1"/>
</dbReference>
<gene>
    <name evidence="2" type="ORF">SAMN05443549_101459</name>
</gene>
<evidence type="ECO:0000313" key="3">
    <source>
        <dbReference type="Proteomes" id="UP000184516"/>
    </source>
</evidence>
<name>A0A1M5ERY1_9FLAO</name>
<dbReference type="EMBL" id="FQWB01000001">
    <property type="protein sequence ID" value="SHF82063.1"/>
    <property type="molecule type" value="Genomic_DNA"/>
</dbReference>
<dbReference type="PANTHER" id="PTHR43267:SF1">
    <property type="entry name" value="TRNA THREONYLCARBAMOYLADENOSINE DEHYDRATASE"/>
    <property type="match status" value="1"/>
</dbReference>
<reference evidence="3" key="1">
    <citation type="submission" date="2016-11" db="EMBL/GenBank/DDBJ databases">
        <authorList>
            <person name="Varghese N."/>
            <person name="Submissions S."/>
        </authorList>
    </citation>
    <scope>NUCLEOTIDE SEQUENCE [LARGE SCALE GENOMIC DNA]</scope>
    <source>
        <strain evidence="3">DSM 19978</strain>
    </source>
</reference>
<dbReference type="PANTHER" id="PTHR43267">
    <property type="entry name" value="TRNA THREONYLCARBAMOYLADENOSINE DEHYDRATASE"/>
    <property type="match status" value="1"/>
</dbReference>
<protein>
    <submittedName>
        <fullName evidence="2">ThiF family protein</fullName>
    </submittedName>
</protein>
<proteinExistence type="predicted"/>
<dbReference type="STRING" id="468056.SAMN05443549_101459"/>
<dbReference type="GO" id="GO:0008641">
    <property type="term" value="F:ubiquitin-like modifier activating enzyme activity"/>
    <property type="evidence" value="ECO:0007669"/>
    <property type="project" value="InterPro"/>
</dbReference>
<evidence type="ECO:0000259" key="1">
    <source>
        <dbReference type="Pfam" id="PF00899"/>
    </source>
</evidence>
<dbReference type="InterPro" id="IPR045886">
    <property type="entry name" value="ThiF/MoeB/HesA"/>
</dbReference>
<dbReference type="Proteomes" id="UP000184516">
    <property type="component" value="Unassembled WGS sequence"/>
</dbReference>
<dbReference type="InterPro" id="IPR035985">
    <property type="entry name" value="Ubiquitin-activating_enz"/>
</dbReference>
<dbReference type="GO" id="GO:0061504">
    <property type="term" value="P:cyclic threonylcarbamoyladenosine biosynthetic process"/>
    <property type="evidence" value="ECO:0007669"/>
    <property type="project" value="TreeGrafter"/>
</dbReference>
<dbReference type="Gene3D" id="3.40.50.720">
    <property type="entry name" value="NAD(P)-binding Rossmann-like Domain"/>
    <property type="match status" value="1"/>
</dbReference>
<dbReference type="AlphaFoldDB" id="A0A1M5ERY1"/>
<dbReference type="Pfam" id="PF00899">
    <property type="entry name" value="ThiF"/>
    <property type="match status" value="1"/>
</dbReference>
<organism evidence="2 3">
    <name type="scientific">Flavobacterium fluvii</name>
    <dbReference type="NCBI Taxonomy" id="468056"/>
    <lineage>
        <taxon>Bacteria</taxon>
        <taxon>Pseudomonadati</taxon>
        <taxon>Bacteroidota</taxon>
        <taxon>Flavobacteriia</taxon>
        <taxon>Flavobacteriales</taxon>
        <taxon>Flavobacteriaceae</taxon>
        <taxon>Flavobacterium</taxon>
    </lineage>
</organism>
<dbReference type="SUPFAM" id="SSF69572">
    <property type="entry name" value="Activating enzymes of the ubiquitin-like proteins"/>
    <property type="match status" value="1"/>
</dbReference>
<keyword evidence="3" id="KW-1185">Reference proteome</keyword>
<feature type="domain" description="THIF-type NAD/FAD binding fold" evidence="1">
    <location>
        <begin position="178"/>
        <end position="415"/>
    </location>
</feature>
<dbReference type="GO" id="GO:0061503">
    <property type="term" value="F:tRNA threonylcarbamoyladenosine dehydratase"/>
    <property type="evidence" value="ECO:0007669"/>
    <property type="project" value="TreeGrafter"/>
</dbReference>